<name>A0ABR5XZG6_9PROT</name>
<dbReference type="InterPro" id="IPR029510">
    <property type="entry name" value="Ald_DH_CS_GLU"/>
</dbReference>
<sequence length="493" mass="52342">MKQVVAASAALGTLPNKLPQGVYYGGAWHRSSSQQIPVYSPSTGQEVAKVDSAGEEELEAAVKAATAGQKIWAKTIPLERSRVMREAASKIKEHKEELARLDALDSGNSLRGMLFDVDIAVTLMEFFAGLATEIKGETVPVGAGKVNYVVREPVGVVARIVPFNHPLMFACAKLAPPIMAGNSVIIKPSEETPLSSLKVAELIGGLFPPGVLNVLNGGPDLGAGLSTHPGIASVSVVGSAATGRAVMRQAADTLKHVSLELGGKNALVMFPDADVEKAVQSAVKGMNLPWTAGQSCGSTSRVFVHESLYDPVVDQLAAAFDAVKPGDPLSPSTEMGCLSTRGQYDKVRGYIEIAQNEGARMVAGGDVPEELSHGFFVRPTVFADVTPDMRIAQEEVFGPVLSVLKWSDYDSLIEAVNGVDYGLTASVWTRDISQAMRAVDDICAGYVWVNNSSDHFLGTPYGGMKQSGIGREECLGEMLSYTEQKNVNITFEA</sequence>
<proteinExistence type="inferred from homology"/>
<evidence type="ECO:0000256" key="3">
    <source>
        <dbReference type="RuleBase" id="RU003345"/>
    </source>
</evidence>
<accession>A0ABR5XZG6</accession>
<evidence type="ECO:0000313" key="6">
    <source>
        <dbReference type="Proteomes" id="UP000076167"/>
    </source>
</evidence>
<reference evidence="5 6" key="1">
    <citation type="submission" date="2015-12" db="EMBL/GenBank/DDBJ databases">
        <title>Genome sequence of Thalassospira xiamenensis MCCC 1A03005.</title>
        <authorList>
            <person name="Lu L."/>
            <person name="Lai Q."/>
            <person name="Shao Z."/>
            <person name="Qian P."/>
        </authorList>
    </citation>
    <scope>NUCLEOTIDE SEQUENCE [LARGE SCALE GENOMIC DNA]</scope>
    <source>
        <strain evidence="5 6">MCCC 1A03005</strain>
    </source>
</reference>
<dbReference type="PANTHER" id="PTHR11699">
    <property type="entry name" value="ALDEHYDE DEHYDROGENASE-RELATED"/>
    <property type="match status" value="1"/>
</dbReference>
<dbReference type="Gene3D" id="3.40.309.10">
    <property type="entry name" value="Aldehyde Dehydrogenase, Chain A, domain 2"/>
    <property type="match status" value="1"/>
</dbReference>
<feature type="domain" description="Aldehyde dehydrogenase" evidence="4">
    <location>
        <begin position="28"/>
        <end position="487"/>
    </location>
</feature>
<dbReference type="EMBL" id="LPXL01000034">
    <property type="protein sequence ID" value="KZD01706.1"/>
    <property type="molecule type" value="Genomic_DNA"/>
</dbReference>
<evidence type="ECO:0000259" key="4">
    <source>
        <dbReference type="Pfam" id="PF00171"/>
    </source>
</evidence>
<organism evidence="5 6">
    <name type="scientific">Thalassospira xiamenensis</name>
    <dbReference type="NCBI Taxonomy" id="220697"/>
    <lineage>
        <taxon>Bacteria</taxon>
        <taxon>Pseudomonadati</taxon>
        <taxon>Pseudomonadota</taxon>
        <taxon>Alphaproteobacteria</taxon>
        <taxon>Rhodospirillales</taxon>
        <taxon>Thalassospiraceae</taxon>
        <taxon>Thalassospira</taxon>
    </lineage>
</organism>
<keyword evidence="1 3" id="KW-0560">Oxidoreductase</keyword>
<feature type="active site" evidence="2">
    <location>
        <position position="260"/>
    </location>
</feature>
<evidence type="ECO:0000256" key="1">
    <source>
        <dbReference type="ARBA" id="ARBA00023002"/>
    </source>
</evidence>
<dbReference type="InterPro" id="IPR016162">
    <property type="entry name" value="Ald_DH_N"/>
</dbReference>
<dbReference type="RefSeq" id="WP_063086238.1">
    <property type="nucleotide sequence ID" value="NZ_DFMA01000005.1"/>
</dbReference>
<evidence type="ECO:0000256" key="2">
    <source>
        <dbReference type="PROSITE-ProRule" id="PRU10007"/>
    </source>
</evidence>
<comment type="similarity">
    <text evidence="3">Belongs to the aldehyde dehydrogenase family.</text>
</comment>
<dbReference type="InterPro" id="IPR015590">
    <property type="entry name" value="Aldehyde_DH_dom"/>
</dbReference>
<keyword evidence="6" id="KW-1185">Reference proteome</keyword>
<protein>
    <submittedName>
        <fullName evidence="5">Aldehyde dehydrogenase</fullName>
    </submittedName>
</protein>
<dbReference type="SUPFAM" id="SSF53720">
    <property type="entry name" value="ALDH-like"/>
    <property type="match status" value="1"/>
</dbReference>
<dbReference type="PROSITE" id="PS00687">
    <property type="entry name" value="ALDEHYDE_DEHYDR_GLU"/>
    <property type="match status" value="1"/>
</dbReference>
<evidence type="ECO:0000313" key="5">
    <source>
        <dbReference type="EMBL" id="KZD01706.1"/>
    </source>
</evidence>
<dbReference type="Gene3D" id="3.40.605.10">
    <property type="entry name" value="Aldehyde Dehydrogenase, Chain A, domain 1"/>
    <property type="match status" value="1"/>
</dbReference>
<dbReference type="Proteomes" id="UP000076167">
    <property type="component" value="Unassembled WGS sequence"/>
</dbReference>
<dbReference type="InterPro" id="IPR016161">
    <property type="entry name" value="Ald_DH/histidinol_DH"/>
</dbReference>
<comment type="caution">
    <text evidence="5">The sequence shown here is derived from an EMBL/GenBank/DDBJ whole genome shotgun (WGS) entry which is preliminary data.</text>
</comment>
<dbReference type="InterPro" id="IPR016163">
    <property type="entry name" value="Ald_DH_C"/>
</dbReference>
<gene>
    <name evidence="5" type="ORF">AUP40_02330</name>
</gene>
<dbReference type="Pfam" id="PF00171">
    <property type="entry name" value="Aldedh"/>
    <property type="match status" value="1"/>
</dbReference>